<reference evidence="2 3" key="1">
    <citation type="submission" date="2024-04" db="EMBL/GenBank/DDBJ databases">
        <title>Tritrichomonas musculus Genome.</title>
        <authorList>
            <person name="Alves-Ferreira E."/>
            <person name="Grigg M."/>
            <person name="Lorenzi H."/>
            <person name="Galac M."/>
        </authorList>
    </citation>
    <scope>NUCLEOTIDE SEQUENCE [LARGE SCALE GENOMIC DNA]</scope>
    <source>
        <strain evidence="2 3">EAF2021</strain>
    </source>
</reference>
<name>A0ABR2KQ48_9EUKA</name>
<evidence type="ECO:0000313" key="3">
    <source>
        <dbReference type="Proteomes" id="UP001470230"/>
    </source>
</evidence>
<keyword evidence="3" id="KW-1185">Reference proteome</keyword>
<keyword evidence="1" id="KW-0812">Transmembrane</keyword>
<organism evidence="2 3">
    <name type="scientific">Tritrichomonas musculus</name>
    <dbReference type="NCBI Taxonomy" id="1915356"/>
    <lineage>
        <taxon>Eukaryota</taxon>
        <taxon>Metamonada</taxon>
        <taxon>Parabasalia</taxon>
        <taxon>Tritrichomonadida</taxon>
        <taxon>Tritrichomonadidae</taxon>
        <taxon>Tritrichomonas</taxon>
    </lineage>
</organism>
<dbReference type="EMBL" id="JAPFFF010000003">
    <property type="protein sequence ID" value="KAK8893289.1"/>
    <property type="molecule type" value="Genomic_DNA"/>
</dbReference>
<evidence type="ECO:0000313" key="2">
    <source>
        <dbReference type="EMBL" id="KAK8893289.1"/>
    </source>
</evidence>
<keyword evidence="1" id="KW-0472">Membrane</keyword>
<proteinExistence type="predicted"/>
<dbReference type="Proteomes" id="UP001470230">
    <property type="component" value="Unassembled WGS sequence"/>
</dbReference>
<sequence>MILISFFICSTCSINKNAPFLEIIPGEWDILQSNPKYSKNSFSPYSAEFHLDPITSSIYGSIWANVNSSNAMIDLEDVEIAQLEIQFQTPVSGTIYNLQPSKKLMTQFEFKPIGFGASLMTRGKINDEYAFQLTITNGTIFQIFIMSSKSSEVSEFYAFLTKAPSSSSGMSLLKIAIFVCIFLIALQIILWLLLKYCKARIENKVTQQQENTIIDLDKYSDYLKEQMKAKND</sequence>
<accession>A0ABR2KQ48</accession>
<comment type="caution">
    <text evidence="2">The sequence shown here is derived from an EMBL/GenBank/DDBJ whole genome shotgun (WGS) entry which is preliminary data.</text>
</comment>
<keyword evidence="1" id="KW-1133">Transmembrane helix</keyword>
<gene>
    <name evidence="2" type="ORF">M9Y10_021706</name>
</gene>
<feature type="transmembrane region" description="Helical" evidence="1">
    <location>
        <begin position="172"/>
        <end position="194"/>
    </location>
</feature>
<evidence type="ECO:0000256" key="1">
    <source>
        <dbReference type="SAM" id="Phobius"/>
    </source>
</evidence>
<protein>
    <submittedName>
        <fullName evidence="2">Uncharacterized protein</fullName>
    </submittedName>
</protein>